<name>A0A126T8J4_9GAMM</name>
<reference evidence="2 3" key="1">
    <citation type="journal article" date="2015" name="Environ. Microbiol.">
        <title>Methane oxidation coupled to nitrate reduction under hypoxia by the Gammaproteobacterium Methylomonas denitrificans, sp. nov. type strain FJG1.</title>
        <authorList>
            <person name="Kits K.D."/>
            <person name="Klotz M.G."/>
            <person name="Stein L.Y."/>
        </authorList>
    </citation>
    <scope>NUCLEOTIDE SEQUENCE [LARGE SCALE GENOMIC DNA]</scope>
    <source>
        <strain evidence="2 3">FJG1</strain>
    </source>
</reference>
<dbReference type="STRING" id="1538553.JT25_018120"/>
<dbReference type="InterPro" id="IPR029044">
    <property type="entry name" value="Nucleotide-diphossugar_trans"/>
</dbReference>
<dbReference type="CDD" id="cd00761">
    <property type="entry name" value="Glyco_tranf_GTA_type"/>
    <property type="match status" value="1"/>
</dbReference>
<evidence type="ECO:0000313" key="3">
    <source>
        <dbReference type="Proteomes" id="UP000030512"/>
    </source>
</evidence>
<dbReference type="Pfam" id="PF00535">
    <property type="entry name" value="Glycos_transf_2"/>
    <property type="match status" value="1"/>
</dbReference>
<dbReference type="SUPFAM" id="SSF53448">
    <property type="entry name" value="Nucleotide-diphospho-sugar transferases"/>
    <property type="match status" value="1"/>
</dbReference>
<evidence type="ECO:0000259" key="1">
    <source>
        <dbReference type="Pfam" id="PF00535"/>
    </source>
</evidence>
<keyword evidence="3" id="KW-1185">Reference proteome</keyword>
<dbReference type="RefSeq" id="WP_062329331.1">
    <property type="nucleotide sequence ID" value="NZ_CP014476.1"/>
</dbReference>
<dbReference type="Proteomes" id="UP000030512">
    <property type="component" value="Chromosome"/>
</dbReference>
<organism evidence="2 3">
    <name type="scientific">Methylomonas denitrificans</name>
    <dbReference type="NCBI Taxonomy" id="1538553"/>
    <lineage>
        <taxon>Bacteria</taxon>
        <taxon>Pseudomonadati</taxon>
        <taxon>Pseudomonadota</taxon>
        <taxon>Gammaproteobacteria</taxon>
        <taxon>Methylococcales</taxon>
        <taxon>Methylococcaceae</taxon>
        <taxon>Methylomonas</taxon>
    </lineage>
</organism>
<evidence type="ECO:0000313" key="2">
    <source>
        <dbReference type="EMBL" id="AMK78382.1"/>
    </source>
</evidence>
<feature type="domain" description="Glycosyltransferase 2-like" evidence="1">
    <location>
        <begin position="4"/>
        <end position="106"/>
    </location>
</feature>
<protein>
    <recommendedName>
        <fullName evidence="1">Glycosyltransferase 2-like domain-containing protein</fullName>
    </recommendedName>
</protein>
<dbReference type="PANTHER" id="PTHR43685:SF2">
    <property type="entry name" value="GLYCOSYLTRANSFERASE 2-LIKE DOMAIN-CONTAINING PROTEIN"/>
    <property type="match status" value="1"/>
</dbReference>
<sequence>MKISAVIPAYNSAKFIRAAINSIQAQTSKVNEIIVVDDGSTDDTEQVVKEISSAIIYHKQSNQGPSAARNKGIELANGDWIAFLDADDQWTTDKIAKQIQTLQAYPQLHLLAGDMTEIDNDDQLITKSVLAKHHLLENFQHLAGKPIPNALAALVKKNFIPTGTVLVKRQTLLEAGMFNAEIRFGEDLELWAKIATHHPITCLPEILMLRRQHGNNATQANERILIDLAKVMGSIRCYAKQQLIEQSVNPDQLVAEAYWTLGYWHFNFGKRREAARAFAASLKQQFKLNSLVFFLSSFLPTPLISTIRAIKQQFAKPL</sequence>
<dbReference type="EMBL" id="CP014476">
    <property type="protein sequence ID" value="AMK78382.1"/>
    <property type="molecule type" value="Genomic_DNA"/>
</dbReference>
<gene>
    <name evidence="2" type="ORF">JT25_018120</name>
</gene>
<dbReference type="KEGG" id="mdn:JT25_018120"/>
<dbReference type="OrthoDB" id="9805612at2"/>
<dbReference type="Gene3D" id="3.90.550.10">
    <property type="entry name" value="Spore Coat Polysaccharide Biosynthesis Protein SpsA, Chain A"/>
    <property type="match status" value="1"/>
</dbReference>
<dbReference type="PANTHER" id="PTHR43685">
    <property type="entry name" value="GLYCOSYLTRANSFERASE"/>
    <property type="match status" value="1"/>
</dbReference>
<proteinExistence type="predicted"/>
<dbReference type="InterPro" id="IPR001173">
    <property type="entry name" value="Glyco_trans_2-like"/>
</dbReference>
<dbReference type="InterPro" id="IPR050834">
    <property type="entry name" value="Glycosyltransf_2"/>
</dbReference>
<dbReference type="AlphaFoldDB" id="A0A126T8J4"/>
<accession>A0A126T8J4</accession>